<dbReference type="GO" id="GO:0016020">
    <property type="term" value="C:membrane"/>
    <property type="evidence" value="ECO:0007669"/>
    <property type="project" value="TreeGrafter"/>
</dbReference>
<gene>
    <name evidence="2" type="ORF">METZ01_LOCUS187891</name>
</gene>
<dbReference type="InterPro" id="IPR050266">
    <property type="entry name" value="AB_hydrolase_sf"/>
</dbReference>
<dbReference type="PANTHER" id="PTHR43798">
    <property type="entry name" value="MONOACYLGLYCEROL LIPASE"/>
    <property type="match status" value="1"/>
</dbReference>
<protein>
    <recommendedName>
        <fullName evidence="1">AB hydrolase-1 domain-containing protein</fullName>
    </recommendedName>
</protein>
<reference evidence="2" key="1">
    <citation type="submission" date="2018-05" db="EMBL/GenBank/DDBJ databases">
        <authorList>
            <person name="Lanie J.A."/>
            <person name="Ng W.-L."/>
            <person name="Kazmierczak K.M."/>
            <person name="Andrzejewski T.M."/>
            <person name="Davidsen T.M."/>
            <person name="Wayne K.J."/>
            <person name="Tettelin H."/>
            <person name="Glass J.I."/>
            <person name="Rusch D."/>
            <person name="Podicherti R."/>
            <person name="Tsui H.-C.T."/>
            <person name="Winkler M.E."/>
        </authorList>
    </citation>
    <scope>NUCLEOTIDE SEQUENCE</scope>
</reference>
<dbReference type="Pfam" id="PF00561">
    <property type="entry name" value="Abhydrolase_1"/>
    <property type="match status" value="1"/>
</dbReference>
<proteinExistence type="predicted"/>
<evidence type="ECO:0000313" key="2">
    <source>
        <dbReference type="EMBL" id="SVB35037.1"/>
    </source>
</evidence>
<sequence>MKKITLITLVFCLNYLFEFGVNAAMPGMAGDIQRSYANTEFGRVHYWEIGQGPTLLMFHQSGQTSTEFLAVAPLLADTYKVIAIDLPNHGQSDTSDHELTMDEYADAVIDVLDSIGIVQAHMLGQHGGAAVVINLGLRYPERVGKVILSGAGRDEDISEETLEKLLNTPMTRDLPIDFDGEFLEKTWSVYRKMSASNTPPEVTFQ</sequence>
<dbReference type="InterPro" id="IPR029058">
    <property type="entry name" value="AB_hydrolase_fold"/>
</dbReference>
<dbReference type="AlphaFoldDB" id="A0A382DBL6"/>
<accession>A0A382DBL6</accession>
<dbReference type="PANTHER" id="PTHR43798:SF33">
    <property type="entry name" value="HYDROLASE, PUTATIVE (AFU_ORTHOLOGUE AFUA_2G14860)-RELATED"/>
    <property type="match status" value="1"/>
</dbReference>
<dbReference type="Gene3D" id="3.40.50.1820">
    <property type="entry name" value="alpha/beta hydrolase"/>
    <property type="match status" value="1"/>
</dbReference>
<organism evidence="2">
    <name type="scientific">marine metagenome</name>
    <dbReference type="NCBI Taxonomy" id="408172"/>
    <lineage>
        <taxon>unclassified sequences</taxon>
        <taxon>metagenomes</taxon>
        <taxon>ecological metagenomes</taxon>
    </lineage>
</organism>
<dbReference type="SUPFAM" id="SSF53474">
    <property type="entry name" value="alpha/beta-Hydrolases"/>
    <property type="match status" value="1"/>
</dbReference>
<name>A0A382DBL6_9ZZZZ</name>
<dbReference type="EMBL" id="UINC01038269">
    <property type="protein sequence ID" value="SVB35037.1"/>
    <property type="molecule type" value="Genomic_DNA"/>
</dbReference>
<feature type="non-terminal residue" evidence="2">
    <location>
        <position position="205"/>
    </location>
</feature>
<dbReference type="InterPro" id="IPR000073">
    <property type="entry name" value="AB_hydrolase_1"/>
</dbReference>
<evidence type="ECO:0000259" key="1">
    <source>
        <dbReference type="Pfam" id="PF00561"/>
    </source>
</evidence>
<feature type="domain" description="AB hydrolase-1" evidence="1">
    <location>
        <begin position="53"/>
        <end position="156"/>
    </location>
</feature>
<dbReference type="PRINTS" id="PR00111">
    <property type="entry name" value="ABHYDROLASE"/>
</dbReference>